<evidence type="ECO:0000313" key="2">
    <source>
        <dbReference type="Proteomes" id="UP001652627"/>
    </source>
</evidence>
<feature type="region of interest" description="Disordered" evidence="1">
    <location>
        <begin position="413"/>
        <end position="435"/>
    </location>
</feature>
<name>A0ABM4FBT9_9AVES</name>
<sequence>MGATFRSIRSCPLYPSHSQTLVVTVSWKKLHRSTLHSVSLYHQPFDALASTNLQNKDARKQVLVQFMGQLEAELPAFSPAHWMLLLARLTLLLLLSASKENIRLFLGHISSHDSFRALVSAGSQAYISLLPTDLQGTWSALLTFLESQHAATGSPRACDHQRNLDWLQENLWAFAAVAHCEDFIALLADFSGFEPSDNLTATQLACLFFGPALLQDIGVAETLALSLQSPPASHASAPLADLLAAASQQALASLTDAQAWGATLGAIFPTLRGLFATSALQQQRMRSNTQQEQGVGHRWSAESIRTNHLPSGSKQLSLNLIPLNPEHCRLPETPARANLRLPARRTSAGLRARRGRECSPLRSSPRSLLCLLHQDSLTITSPANPGQKAWLCPAKGHKKHCYPLHAGAQILPPRTERNSLSQDRNNVPTFGSGTS</sequence>
<evidence type="ECO:0000313" key="3">
    <source>
        <dbReference type="RefSeq" id="XP_067162416.1"/>
    </source>
</evidence>
<organism evidence="2 4">
    <name type="scientific">Apteryx mantelli</name>
    <name type="common">North Island brown kiwi</name>
    <dbReference type="NCBI Taxonomy" id="2696672"/>
    <lineage>
        <taxon>Eukaryota</taxon>
        <taxon>Metazoa</taxon>
        <taxon>Chordata</taxon>
        <taxon>Craniata</taxon>
        <taxon>Vertebrata</taxon>
        <taxon>Euteleostomi</taxon>
        <taxon>Archelosauria</taxon>
        <taxon>Archosauria</taxon>
        <taxon>Dinosauria</taxon>
        <taxon>Saurischia</taxon>
        <taxon>Theropoda</taxon>
        <taxon>Coelurosauria</taxon>
        <taxon>Aves</taxon>
        <taxon>Palaeognathae</taxon>
        <taxon>Apterygiformes</taxon>
        <taxon>Apterygidae</taxon>
        <taxon>Apteryx</taxon>
    </lineage>
</organism>
<dbReference type="RefSeq" id="XP_067162416.1">
    <property type="nucleotide sequence ID" value="XM_067306315.1"/>
</dbReference>
<accession>A0ABM4FBT9</accession>
<gene>
    <name evidence="3 4" type="primary">LOC136993494</name>
</gene>
<dbReference type="RefSeq" id="XP_067162417.1">
    <property type="nucleotide sequence ID" value="XM_067306316.1"/>
</dbReference>
<proteinExistence type="predicted"/>
<dbReference type="GeneID" id="136993494"/>
<dbReference type="Proteomes" id="UP001652627">
    <property type="component" value="Chromosome 16"/>
</dbReference>
<evidence type="ECO:0000313" key="4">
    <source>
        <dbReference type="RefSeq" id="XP_067162417.1"/>
    </source>
</evidence>
<feature type="compositionally biased region" description="Polar residues" evidence="1">
    <location>
        <begin position="418"/>
        <end position="435"/>
    </location>
</feature>
<protein>
    <submittedName>
        <fullName evidence="3 4">Uncharacterized protein isoform X1</fullName>
    </submittedName>
</protein>
<reference evidence="3 4" key="1">
    <citation type="submission" date="2025-05" db="UniProtKB">
        <authorList>
            <consortium name="RefSeq"/>
        </authorList>
    </citation>
    <scope>IDENTIFICATION</scope>
    <source>
        <tissue evidence="3 4">Blood</tissue>
    </source>
</reference>
<keyword evidence="2" id="KW-1185">Reference proteome</keyword>
<evidence type="ECO:0000256" key="1">
    <source>
        <dbReference type="SAM" id="MobiDB-lite"/>
    </source>
</evidence>